<organism evidence="4 5">
    <name type="scientific">Arabis alpina</name>
    <name type="common">Alpine rock-cress</name>
    <dbReference type="NCBI Taxonomy" id="50452"/>
    <lineage>
        <taxon>Eukaryota</taxon>
        <taxon>Viridiplantae</taxon>
        <taxon>Streptophyta</taxon>
        <taxon>Embryophyta</taxon>
        <taxon>Tracheophyta</taxon>
        <taxon>Spermatophyta</taxon>
        <taxon>Magnoliopsida</taxon>
        <taxon>eudicotyledons</taxon>
        <taxon>Gunneridae</taxon>
        <taxon>Pentapetalae</taxon>
        <taxon>rosids</taxon>
        <taxon>malvids</taxon>
        <taxon>Brassicales</taxon>
        <taxon>Brassicaceae</taxon>
        <taxon>Arabideae</taxon>
        <taxon>Arabis</taxon>
    </lineage>
</organism>
<keyword evidence="5" id="KW-1185">Reference proteome</keyword>
<gene>
    <name evidence="4" type="ORF">AALP_AAs63547U000100</name>
</gene>
<dbReference type="Pfam" id="PF20160">
    <property type="entry name" value="C-JID"/>
    <property type="match status" value="1"/>
</dbReference>
<sequence length="344" mass="38183">ELPDLSTAINLEELSLHDCSSLIKLPSSIGNDINIKELDLGGCSSLVEFPSFIGNAINLRSLDLRGFLNLGKLPSSIWKATNMEYLNLSYCTNLVELPLSIGNLQKLKRLGLRGCSKLEVLPTNINLESLFELDLTDSSMLKSFPEISTNVNVLKLNGSAIEEVPPSIRSWPHLKELQKAGREVPAYFTHRATSGGSLTIKLNERPLPTSMRFKACILLVNQDEDEASKFDFLSVICGNGEHSLDPALTEHLYTFQVEADVTSSELVFEFKLLDCNDQWMIQECGIVQLMETMVKDVDESLRGGHDTGSPCIDSRSMALNMSLQELILNCGTVGRTRLRNGWQF</sequence>
<dbReference type="Proteomes" id="UP000029120">
    <property type="component" value="Unassembled WGS sequence"/>
</dbReference>
<dbReference type="PANTHER" id="PTHR16083:SF25">
    <property type="entry name" value="C-JID DOMAIN-CONTAINING PROTEIN"/>
    <property type="match status" value="1"/>
</dbReference>
<dbReference type="Gene3D" id="3.80.10.10">
    <property type="entry name" value="Ribonuclease Inhibitor"/>
    <property type="match status" value="1"/>
</dbReference>
<dbReference type="SUPFAM" id="SSF52058">
    <property type="entry name" value="L domain-like"/>
    <property type="match status" value="1"/>
</dbReference>
<name>A0A087G341_ARAAL</name>
<dbReference type="Pfam" id="PF00560">
    <property type="entry name" value="LRR_1"/>
    <property type="match status" value="1"/>
</dbReference>
<proteinExistence type="predicted"/>
<protein>
    <recommendedName>
        <fullName evidence="3">C-JID domain-containing protein</fullName>
    </recommendedName>
</protein>
<reference evidence="5" key="1">
    <citation type="journal article" date="2015" name="Nat. Plants">
        <title>Genome expansion of Arabis alpina linked with retrotransposition and reduced symmetric DNA methylation.</title>
        <authorList>
            <person name="Willing E.M."/>
            <person name="Rawat V."/>
            <person name="Mandakova T."/>
            <person name="Maumus F."/>
            <person name="James G.V."/>
            <person name="Nordstroem K.J."/>
            <person name="Becker C."/>
            <person name="Warthmann N."/>
            <person name="Chica C."/>
            <person name="Szarzynska B."/>
            <person name="Zytnicki M."/>
            <person name="Albani M.C."/>
            <person name="Kiefer C."/>
            <person name="Bergonzi S."/>
            <person name="Castaings L."/>
            <person name="Mateos J.L."/>
            <person name="Berns M.C."/>
            <person name="Bujdoso N."/>
            <person name="Piofczyk T."/>
            <person name="de Lorenzo L."/>
            <person name="Barrero-Sicilia C."/>
            <person name="Mateos I."/>
            <person name="Piednoel M."/>
            <person name="Hagmann J."/>
            <person name="Chen-Min-Tao R."/>
            <person name="Iglesias-Fernandez R."/>
            <person name="Schuster S.C."/>
            <person name="Alonso-Blanco C."/>
            <person name="Roudier F."/>
            <person name="Carbonero P."/>
            <person name="Paz-Ares J."/>
            <person name="Davis S.J."/>
            <person name="Pecinka A."/>
            <person name="Quesneville H."/>
            <person name="Colot V."/>
            <person name="Lysak M.A."/>
            <person name="Weigel D."/>
            <person name="Coupland G."/>
            <person name="Schneeberger K."/>
        </authorList>
    </citation>
    <scope>NUCLEOTIDE SEQUENCE [LARGE SCALE GENOMIC DNA]</scope>
    <source>
        <strain evidence="5">cv. Pajares</strain>
    </source>
</reference>
<feature type="domain" description="C-JID" evidence="3">
    <location>
        <begin position="181"/>
        <end position="250"/>
    </location>
</feature>
<dbReference type="InterPro" id="IPR032675">
    <property type="entry name" value="LRR_dom_sf"/>
</dbReference>
<evidence type="ECO:0000259" key="3">
    <source>
        <dbReference type="Pfam" id="PF20160"/>
    </source>
</evidence>
<accession>A0A087G341</accession>
<keyword evidence="2" id="KW-0677">Repeat</keyword>
<evidence type="ECO:0000313" key="5">
    <source>
        <dbReference type="Proteomes" id="UP000029120"/>
    </source>
</evidence>
<dbReference type="OrthoDB" id="1109515at2759"/>
<keyword evidence="1" id="KW-0433">Leucine-rich repeat</keyword>
<feature type="non-terminal residue" evidence="4">
    <location>
        <position position="1"/>
    </location>
</feature>
<dbReference type="EMBL" id="KL970415">
    <property type="protein sequence ID" value="KFK24293.1"/>
    <property type="molecule type" value="Genomic_DNA"/>
</dbReference>
<dbReference type="InterPro" id="IPR001611">
    <property type="entry name" value="Leu-rich_rpt"/>
</dbReference>
<evidence type="ECO:0000313" key="4">
    <source>
        <dbReference type="EMBL" id="KFK24293.1"/>
    </source>
</evidence>
<dbReference type="AlphaFoldDB" id="A0A087G341"/>
<dbReference type="PANTHER" id="PTHR16083">
    <property type="entry name" value="LEUCINE RICH REPEAT CONTAINING PROTEIN"/>
    <property type="match status" value="1"/>
</dbReference>
<dbReference type="InterPro" id="IPR045344">
    <property type="entry name" value="C-JID"/>
</dbReference>
<evidence type="ECO:0000256" key="2">
    <source>
        <dbReference type="ARBA" id="ARBA00022737"/>
    </source>
</evidence>
<dbReference type="Gramene" id="KFK24293">
    <property type="protein sequence ID" value="KFK24293"/>
    <property type="gene ID" value="AALP_AAs63547U000100"/>
</dbReference>
<evidence type="ECO:0000256" key="1">
    <source>
        <dbReference type="ARBA" id="ARBA00022614"/>
    </source>
</evidence>